<dbReference type="GeneTree" id="ENSGT00940000162825"/>
<dbReference type="Gene3D" id="1.10.10.1210">
    <property type="entry name" value="MAGE homology domain, winged helix WH2 motif"/>
    <property type="match status" value="1"/>
</dbReference>
<dbReference type="InterPro" id="IPR037445">
    <property type="entry name" value="MAGE"/>
</dbReference>
<dbReference type="AlphaFoldDB" id="A0A8C0DJR0"/>
<dbReference type="FunFam" id="1.10.10.1210:FF:000001">
    <property type="entry name" value="melanoma-associated antigen D1"/>
    <property type="match status" value="1"/>
</dbReference>
<dbReference type="SMART" id="SM01373">
    <property type="entry name" value="MAGE"/>
    <property type="match status" value="1"/>
</dbReference>
<name>A0A8C0DJR0_BALMU</name>
<dbReference type="PROSITE" id="PS50838">
    <property type="entry name" value="MAGE"/>
    <property type="match status" value="1"/>
</dbReference>
<dbReference type="PANTHER" id="PTHR11736:SF145">
    <property type="entry name" value="MELANOMA-ASSOCIATED ANTIGEN B16"/>
    <property type="match status" value="1"/>
</dbReference>
<dbReference type="InterPro" id="IPR041899">
    <property type="entry name" value="MAGE_WH2"/>
</dbReference>
<dbReference type="PANTHER" id="PTHR11736">
    <property type="entry name" value="MELANOMA-ASSOCIATED ANTIGEN MAGE ANTIGEN"/>
    <property type="match status" value="1"/>
</dbReference>
<accession>A0A8C0DJR0</accession>
<organism evidence="2">
    <name type="scientific">Balaenoptera musculus</name>
    <name type="common">Blue whale</name>
    <dbReference type="NCBI Taxonomy" id="9771"/>
    <lineage>
        <taxon>Eukaryota</taxon>
        <taxon>Metazoa</taxon>
        <taxon>Chordata</taxon>
        <taxon>Craniata</taxon>
        <taxon>Vertebrata</taxon>
        <taxon>Euteleostomi</taxon>
        <taxon>Mammalia</taxon>
        <taxon>Eutheria</taxon>
        <taxon>Laurasiatheria</taxon>
        <taxon>Artiodactyla</taxon>
        <taxon>Whippomorpha</taxon>
        <taxon>Cetacea</taxon>
        <taxon>Mysticeti</taxon>
        <taxon>Balaenopteridae</taxon>
        <taxon>Balaenoptera</taxon>
    </lineage>
</organism>
<dbReference type="GO" id="GO:0005634">
    <property type="term" value="C:nucleus"/>
    <property type="evidence" value="ECO:0007669"/>
    <property type="project" value="TreeGrafter"/>
</dbReference>
<dbReference type="OMA" id="WELLNMM"/>
<proteinExistence type="predicted"/>
<evidence type="ECO:0000259" key="1">
    <source>
        <dbReference type="PROSITE" id="PS50838"/>
    </source>
</evidence>
<feature type="domain" description="MAGE" evidence="1">
    <location>
        <begin position="1"/>
        <end position="123"/>
    </location>
</feature>
<dbReference type="GO" id="GO:0000122">
    <property type="term" value="P:negative regulation of transcription by RNA polymerase II"/>
    <property type="evidence" value="ECO:0007669"/>
    <property type="project" value="TreeGrafter"/>
</dbReference>
<dbReference type="Pfam" id="PF01454">
    <property type="entry name" value="MAGE"/>
    <property type="match status" value="1"/>
</dbReference>
<evidence type="ECO:0000313" key="2">
    <source>
        <dbReference type="Ensembl" id="ENSBMSP00010020783.1"/>
    </source>
</evidence>
<reference evidence="2" key="1">
    <citation type="submission" date="2023-09" db="UniProtKB">
        <authorList>
            <consortium name="Ensembl"/>
        </authorList>
    </citation>
    <scope>IDENTIFICATION</scope>
</reference>
<dbReference type="InterPro" id="IPR002190">
    <property type="entry name" value="MHD_dom"/>
</dbReference>
<dbReference type="Ensembl" id="ENSBMST00010022942.1">
    <property type="protein sequence ID" value="ENSBMSP00010020783.1"/>
    <property type="gene ID" value="ENSBMSG00010015141.1"/>
</dbReference>
<sequence length="143" mass="16328">MNTVLHGEVGMPKTGILILILGVIFVKGNCATEDEVWEVLNVTRLYSGRKHFIFGEPRELITKDFVKEKYLEYRHVANTDPAQFEFLWGPRAHAETTKTKVLEFLAKVHGTDPSSFPSQYEEALQDERERARARISGRAPLLL</sequence>
<protein>
    <recommendedName>
        <fullName evidence="1">MAGE domain-containing protein</fullName>
    </recommendedName>
</protein>